<feature type="compositionally biased region" description="Basic and acidic residues" evidence="1">
    <location>
        <begin position="746"/>
        <end position="765"/>
    </location>
</feature>
<evidence type="ECO:0000256" key="1">
    <source>
        <dbReference type="SAM" id="MobiDB-lite"/>
    </source>
</evidence>
<accession>A0A3Q3K6D7</accession>
<feature type="compositionally biased region" description="Low complexity" evidence="1">
    <location>
        <begin position="719"/>
        <end position="733"/>
    </location>
</feature>
<dbReference type="GO" id="GO:0001156">
    <property type="term" value="F:TFIIIC-class transcription factor complex binding"/>
    <property type="evidence" value="ECO:0007669"/>
    <property type="project" value="TreeGrafter"/>
</dbReference>
<feature type="compositionally biased region" description="Basic and acidic residues" evidence="1">
    <location>
        <begin position="36"/>
        <end position="48"/>
    </location>
</feature>
<dbReference type="InterPro" id="IPR009057">
    <property type="entry name" value="Homeodomain-like_sf"/>
</dbReference>
<feature type="compositionally biased region" description="Basic and acidic residues" evidence="1">
    <location>
        <begin position="892"/>
        <end position="910"/>
    </location>
</feature>
<feature type="compositionally biased region" description="Basic and acidic residues" evidence="1">
    <location>
        <begin position="1107"/>
        <end position="1120"/>
    </location>
</feature>
<feature type="compositionally biased region" description="Polar residues" evidence="1">
    <location>
        <begin position="1253"/>
        <end position="1262"/>
    </location>
</feature>
<feature type="compositionally biased region" description="Basic residues" evidence="1">
    <location>
        <begin position="1131"/>
        <end position="1141"/>
    </location>
</feature>
<feature type="region of interest" description="Disordered" evidence="1">
    <location>
        <begin position="1550"/>
        <end position="1601"/>
    </location>
</feature>
<evidence type="ECO:0000313" key="3">
    <source>
        <dbReference type="Ensembl" id="ENSMALP00000023882.1"/>
    </source>
</evidence>
<dbReference type="SUPFAM" id="SSF46689">
    <property type="entry name" value="Homeodomain-like"/>
    <property type="match status" value="1"/>
</dbReference>
<feature type="region of interest" description="Disordered" evidence="1">
    <location>
        <begin position="1614"/>
        <end position="1860"/>
    </location>
</feature>
<feature type="compositionally biased region" description="Polar residues" evidence="1">
    <location>
        <begin position="1487"/>
        <end position="1512"/>
    </location>
</feature>
<feature type="region of interest" description="Disordered" evidence="1">
    <location>
        <begin position="973"/>
        <end position="999"/>
    </location>
</feature>
<feature type="region of interest" description="Disordered" evidence="1">
    <location>
        <begin position="1"/>
        <end position="71"/>
    </location>
</feature>
<feature type="region of interest" description="Disordered" evidence="1">
    <location>
        <begin position="93"/>
        <end position="112"/>
    </location>
</feature>
<feature type="compositionally biased region" description="Polar residues" evidence="1">
    <location>
        <begin position="1048"/>
        <end position="1067"/>
    </location>
</feature>
<feature type="compositionally biased region" description="Basic and acidic residues" evidence="1">
    <location>
        <begin position="1707"/>
        <end position="1725"/>
    </location>
</feature>
<feature type="compositionally biased region" description="Polar residues" evidence="1">
    <location>
        <begin position="771"/>
        <end position="780"/>
    </location>
</feature>
<feature type="domain" description="Myb-like" evidence="2">
    <location>
        <begin position="124"/>
        <end position="172"/>
    </location>
</feature>
<dbReference type="InterPro" id="IPR001005">
    <property type="entry name" value="SANT/Myb"/>
</dbReference>
<feature type="compositionally biased region" description="Acidic residues" evidence="1">
    <location>
        <begin position="236"/>
        <end position="263"/>
    </location>
</feature>
<dbReference type="Proteomes" id="UP000261600">
    <property type="component" value="Unplaced"/>
</dbReference>
<feature type="region of interest" description="Disordered" evidence="1">
    <location>
        <begin position="1475"/>
        <end position="1512"/>
    </location>
</feature>
<reference evidence="3" key="2">
    <citation type="submission" date="2025-09" db="UniProtKB">
        <authorList>
            <consortium name="Ensembl"/>
        </authorList>
    </citation>
    <scope>IDENTIFICATION</scope>
</reference>
<dbReference type="PANTHER" id="PTHR22929">
    <property type="entry name" value="RNA POLYMERASE III TRANSCRIPTION INITIATION FACTOR B"/>
    <property type="match status" value="1"/>
</dbReference>
<protein>
    <recommendedName>
        <fullName evidence="2">Myb-like domain-containing protein</fullName>
    </recommendedName>
</protein>
<feature type="compositionally biased region" description="Acidic residues" evidence="1">
    <location>
        <begin position="479"/>
        <end position="496"/>
    </location>
</feature>
<feature type="region of interest" description="Disordered" evidence="1">
    <location>
        <begin position="1216"/>
        <end position="1238"/>
    </location>
</feature>
<sequence>MTMRDLIRYLPLSNPMTSSLEDSAQENTTVVPPSPGREESPERAREPEDLPTAVSPREEADEEEEEALMVPQVKVAEDGSLIIDEESLTVEVQRSKGPNPMQDRDPIFERGSTTTYSSFRKGICSKPWSSEETDMFFLAVSMVGTDFSMICQLFPHRSRAEIKHKFKKEERVNSWRIDKAFRERRKLDIEYFSKLLEKIMEVQKNRKKLRSLAKKKPCKDKRKAKGRKATRKLSDVEEEDEDDENQVPDLEDKEEKENEDLCNDGESPASEPKRRRKRKAGQDASNNEPDENENKTGGKSSEQAEACIPEDTEAALPVDATNSEMSEKGENVNAAKNTTVKPAKLSRARAPKQPLPPASKRSKKAPSPSTKATDNGDDSENKDASPLRQASKRKSASQDVSSEEEDATVQPPRPTRYGRVPKPTKPLTYPSGEDAHSSASESHPASSARNKRRKLLKPQSAQESRKPTLVTLRASQSDYSDEENEQQQEEEEEEEEQHLPCSPSKDSIAPVFVPASLRSPRPVVSEVIETVEEDVIDFLSSEHAEVSDVESYNEAAQTLLTISNLPHVSQAAQNQIFIQDHVTGTASVSVNETSQHLEAESASSVSTASIHGVTETSENEATMVLQHSTADSGEIPIIKTTDQVCNEQRTQMQSSPESSKKDSPQTSTGHLSMVKPTPDLGQPSRTAQPKSQPQSSDVWSTEESPTVAPNLSQVPESLSAPEETTSEIPESTPGLLKNGISCIEVKLTEEPSGSEEKSVGQRESDVPASDLSASENQSRHFLNREFDPSLENVTREAGSTDEKLMSPVDIIKSDSNNPAASDTSVTEADSVSVQDKTSHHSAAFVTPVENVPVSQKAESEVASTCQSRRSRFQKVKPKLNLTSRTARSKPPTKKEVEQEQTHVPSHEKPSHSAGPVSGLIQLGSALTPTEGLSTNQEKRTDVEIVAQVDSGAAASGQGASENQNFYEASFQPNREQAGRKAMPSSESTERSCHKPVTSRSAITELQIGQGSNVDLSPILEGSGHPVVCVTPVEELPVGKKEESEVTAACQSVENLSSSISMPESTDNPIAKTEPQPACHTFQPEKPSQGTGTASVSVPSFELSTTHKSTEEQKTDVRLDSSSESSEPNVPQRRRRFPKIKPKPNLGSSARTAQSKLQPKDTHKPSEHHHEATSSNVTSQHQSEDNNRAQAELEATEKDSRCLTSACCSLNTELLSSTKSSAAESEMSLDSKNGKGTSSDGIVIATSWLSEHQSMLTDSVPENKNSEKSTVGHESTRDKMPSKNNVEAGSSSQGYCKLDTRVTGSNSQATAVSNVHSSEDGSTESQINSVLTANVYSLQDPKESSHQSCSENHSEVKGQDAATSEPKPGSNVKSQSAQSTDDTKPEPADSSTSSRRTPQVRRGRLIKPKPNLGHSAQPPRPQQVKKKTQTEADSDTCSQRVEATVSHKPVSELRADIQEPVQGAVEQLGNQGSSLGCLTHVTEHDSPSNHAGSSLGCMTQVPSTQNTSTSSLESYPNLTIFPDVLSEQVPSDPDEPFFILSLTEIPVCSSGEVQDSTAEPLPYPSVTHAPVQQQSTVPGESLAAAGHRSLSDVSVPTSMQESDEMSCISIKHIGPEPATYIGSTTKNPVDACEGTTVQSPKFPETRENTKAEPPPAKQRITGTGRRAKLQVKPNTARRKQSGSTTQGSEDLGPSVQPETCGATAGKEVITEPHKGSVDHTDIEKDILTGGKGPEDSSTGVQSQTAKTRVASCQKSTASSSDRPPGKAVSKSPKVKTPHAGKRSTTSSHVAPTPKPPQLPHKTHSASAVTPPTKTEVDIELITDHSRPRSDATPSTSQCTVEVSASQQSDSVESSSIEEPTSVSQYFLSDIFTEVEEG</sequence>
<feature type="compositionally biased region" description="Low complexity" evidence="1">
    <location>
        <begin position="437"/>
        <end position="448"/>
    </location>
</feature>
<feature type="compositionally biased region" description="Low complexity" evidence="1">
    <location>
        <begin position="1839"/>
        <end position="1857"/>
    </location>
</feature>
<dbReference type="GO" id="GO:0000126">
    <property type="term" value="C:transcription factor TFIIIB complex"/>
    <property type="evidence" value="ECO:0007669"/>
    <property type="project" value="TreeGrafter"/>
</dbReference>
<feature type="compositionally biased region" description="Polar residues" evidence="1">
    <location>
        <begin position="924"/>
        <end position="935"/>
    </location>
</feature>
<feature type="compositionally biased region" description="Polar residues" evidence="1">
    <location>
        <begin position="1085"/>
        <end position="1106"/>
    </location>
</feature>
<feature type="compositionally biased region" description="Polar residues" evidence="1">
    <location>
        <begin position="1370"/>
        <end position="1379"/>
    </location>
</feature>
<feature type="compositionally biased region" description="Polar residues" evidence="1">
    <location>
        <begin position="1590"/>
        <end position="1599"/>
    </location>
</feature>
<dbReference type="Pfam" id="PF15963">
    <property type="entry name" value="Myb_DNA-bind_7"/>
    <property type="match status" value="1"/>
</dbReference>
<name>A0A3Q3K6D7_MONAL</name>
<feature type="compositionally biased region" description="Polar residues" evidence="1">
    <location>
        <begin position="1734"/>
        <end position="1760"/>
    </location>
</feature>
<feature type="compositionally biased region" description="Polar residues" evidence="1">
    <location>
        <begin position="14"/>
        <end position="31"/>
    </location>
</feature>
<evidence type="ECO:0000259" key="2">
    <source>
        <dbReference type="SMART" id="SM00717"/>
    </source>
</evidence>
<feature type="compositionally biased region" description="Polar residues" evidence="1">
    <location>
        <begin position="683"/>
        <end position="716"/>
    </location>
</feature>
<dbReference type="InterPro" id="IPR039467">
    <property type="entry name" value="TFIIIB_B''_Myb"/>
</dbReference>
<organism evidence="3 4">
    <name type="scientific">Monopterus albus</name>
    <name type="common">Swamp eel</name>
    <dbReference type="NCBI Taxonomy" id="43700"/>
    <lineage>
        <taxon>Eukaryota</taxon>
        <taxon>Metazoa</taxon>
        <taxon>Chordata</taxon>
        <taxon>Craniata</taxon>
        <taxon>Vertebrata</taxon>
        <taxon>Euteleostomi</taxon>
        <taxon>Actinopterygii</taxon>
        <taxon>Neopterygii</taxon>
        <taxon>Teleostei</taxon>
        <taxon>Neoteleostei</taxon>
        <taxon>Acanthomorphata</taxon>
        <taxon>Anabantaria</taxon>
        <taxon>Synbranchiformes</taxon>
        <taxon>Synbranchidae</taxon>
        <taxon>Monopterus</taxon>
    </lineage>
</organism>
<dbReference type="GO" id="GO:0070898">
    <property type="term" value="P:RNA polymerase III preinitiation complex assembly"/>
    <property type="evidence" value="ECO:0007669"/>
    <property type="project" value="TreeGrafter"/>
</dbReference>
<feature type="region of interest" description="Disordered" evidence="1">
    <location>
        <begin position="1338"/>
        <end position="1452"/>
    </location>
</feature>
<feature type="compositionally biased region" description="Polar residues" evidence="1">
    <location>
        <begin position="1281"/>
        <end position="1293"/>
    </location>
</feature>
<feature type="compositionally biased region" description="Basic residues" evidence="1">
    <location>
        <begin position="1771"/>
        <end position="1780"/>
    </location>
</feature>
<dbReference type="SMART" id="SM00717">
    <property type="entry name" value="SANT"/>
    <property type="match status" value="1"/>
</dbReference>
<dbReference type="PANTHER" id="PTHR22929:SF0">
    <property type="entry name" value="TRANSCRIPTION FACTOR TFIIIB COMPONENT B'' HOMOLOG"/>
    <property type="match status" value="1"/>
</dbReference>
<feature type="compositionally biased region" description="Basic residues" evidence="1">
    <location>
        <begin position="1664"/>
        <end position="1679"/>
    </location>
</feature>
<feature type="compositionally biased region" description="Basic residues" evidence="1">
    <location>
        <begin position="206"/>
        <end position="231"/>
    </location>
</feature>
<keyword evidence="4" id="KW-1185">Reference proteome</keyword>
<proteinExistence type="predicted"/>
<feature type="region of interest" description="Disordered" evidence="1">
    <location>
        <begin position="206"/>
        <end position="508"/>
    </location>
</feature>
<dbReference type="CDD" id="cd00167">
    <property type="entry name" value="SANT"/>
    <property type="match status" value="1"/>
</dbReference>
<feature type="compositionally biased region" description="Polar residues" evidence="1">
    <location>
        <begin position="1145"/>
        <end position="1156"/>
    </location>
</feature>
<dbReference type="Ensembl" id="ENSMALT00000024334.1">
    <property type="protein sequence ID" value="ENSMALP00000023882.1"/>
    <property type="gene ID" value="ENSMALG00000016626.1"/>
</dbReference>
<feature type="compositionally biased region" description="Polar residues" evidence="1">
    <location>
        <begin position="813"/>
        <end position="835"/>
    </location>
</feature>
<feature type="compositionally biased region" description="Basic and acidic residues" evidence="1">
    <location>
        <begin position="1157"/>
        <end position="1171"/>
    </location>
</feature>
<feature type="compositionally biased region" description="Basic residues" evidence="1">
    <location>
        <begin position="1397"/>
        <end position="1406"/>
    </location>
</feature>
<feature type="compositionally biased region" description="Basic and acidic residues" evidence="1">
    <location>
        <begin position="1263"/>
        <end position="1280"/>
    </location>
</feature>
<reference evidence="3" key="1">
    <citation type="submission" date="2025-08" db="UniProtKB">
        <authorList>
            <consortium name="Ensembl"/>
        </authorList>
    </citation>
    <scope>IDENTIFICATION</scope>
</reference>
<dbReference type="Gene3D" id="1.10.10.60">
    <property type="entry name" value="Homeodomain-like"/>
    <property type="match status" value="1"/>
</dbReference>
<feature type="region of interest" description="Disordered" evidence="1">
    <location>
        <begin position="1048"/>
        <end position="1198"/>
    </location>
</feature>
<feature type="compositionally biased region" description="Polar residues" evidence="1">
    <location>
        <begin position="646"/>
        <end position="657"/>
    </location>
</feature>
<evidence type="ECO:0000313" key="4">
    <source>
        <dbReference type="Proteomes" id="UP000261600"/>
    </source>
</evidence>
<feature type="region of interest" description="Disordered" evidence="1">
    <location>
        <begin position="1253"/>
        <end position="1297"/>
    </location>
</feature>
<feature type="compositionally biased region" description="Basic residues" evidence="1">
    <location>
        <begin position="868"/>
        <end position="877"/>
    </location>
</feature>
<feature type="region of interest" description="Disordered" evidence="1">
    <location>
        <begin position="646"/>
        <end position="944"/>
    </location>
</feature>